<dbReference type="GO" id="GO:0004124">
    <property type="term" value="F:cysteine synthase activity"/>
    <property type="evidence" value="ECO:0007669"/>
    <property type="project" value="UniProtKB-EC"/>
</dbReference>
<keyword evidence="6" id="KW-1185">Reference proteome</keyword>
<evidence type="ECO:0000256" key="2">
    <source>
        <dbReference type="ARBA" id="ARBA00004962"/>
    </source>
</evidence>
<dbReference type="SUPFAM" id="SSF53686">
    <property type="entry name" value="Tryptophan synthase beta subunit-like PLP-dependent enzymes"/>
    <property type="match status" value="1"/>
</dbReference>
<reference evidence="5 6" key="1">
    <citation type="submission" date="2021-05" db="EMBL/GenBank/DDBJ databases">
        <title>Fusibacter ferrireducens sp. nov., an anaerobic, sulfur- and Fe-reducing bacterium isolated from the mangrove sediment.</title>
        <authorList>
            <person name="Qiu D."/>
        </authorList>
    </citation>
    <scope>NUCLEOTIDE SEQUENCE [LARGE SCALE GENOMIC DNA]</scope>
    <source>
        <strain evidence="5 6">DSM 12116</strain>
    </source>
</reference>
<dbReference type="InterPro" id="IPR036052">
    <property type="entry name" value="TrpB-like_PALP_sf"/>
</dbReference>
<dbReference type="InterPro" id="IPR005856">
    <property type="entry name" value="Cys_synth"/>
</dbReference>
<name>A0ABS5PVQ4_9FIRM</name>
<gene>
    <name evidence="5" type="primary">cysK</name>
    <name evidence="5" type="ORF">KHM83_18350</name>
</gene>
<dbReference type="EC" id="2.5.1.47" evidence="5"/>
<keyword evidence="3" id="KW-0663">Pyridoxal phosphate</keyword>
<evidence type="ECO:0000313" key="6">
    <source>
        <dbReference type="Proteomes" id="UP000746471"/>
    </source>
</evidence>
<comment type="cofactor">
    <cofactor evidence="1">
        <name>pyridoxal 5'-phosphate</name>
        <dbReference type="ChEBI" id="CHEBI:597326"/>
    </cofactor>
</comment>
<comment type="caution">
    <text evidence="5">The sequence shown here is derived from an EMBL/GenBank/DDBJ whole genome shotgun (WGS) entry which is preliminary data.</text>
</comment>
<dbReference type="CDD" id="cd01561">
    <property type="entry name" value="CBS_like"/>
    <property type="match status" value="1"/>
</dbReference>
<evidence type="ECO:0000256" key="1">
    <source>
        <dbReference type="ARBA" id="ARBA00001933"/>
    </source>
</evidence>
<dbReference type="NCBIfam" id="TIGR01136">
    <property type="entry name" value="cysKM"/>
    <property type="match status" value="1"/>
</dbReference>
<dbReference type="NCBIfam" id="TIGR01139">
    <property type="entry name" value="cysK"/>
    <property type="match status" value="1"/>
</dbReference>
<protein>
    <submittedName>
        <fullName evidence="5">Cysteine synthase A</fullName>
        <ecNumber evidence="5">2.5.1.47</ecNumber>
    </submittedName>
</protein>
<accession>A0ABS5PVQ4</accession>
<dbReference type="InterPro" id="IPR001926">
    <property type="entry name" value="TrpB-like_PALP"/>
</dbReference>
<dbReference type="InterPro" id="IPR005859">
    <property type="entry name" value="CysK"/>
</dbReference>
<feature type="domain" description="Tryptophan synthase beta chain-like PALP" evidence="4">
    <location>
        <begin position="7"/>
        <end position="290"/>
    </location>
</feature>
<dbReference type="Proteomes" id="UP000746471">
    <property type="component" value="Unassembled WGS sequence"/>
</dbReference>
<dbReference type="InterPro" id="IPR050214">
    <property type="entry name" value="Cys_Synth/Cystath_Beta-Synth"/>
</dbReference>
<sequence length="301" mass="31483">MIKMEATQLIGNTPIVKLNHLVPAGSAAVYVKLEGSNMSGSIKVRAALGMIEGAEKDGALKPGMTIVEPTSGNTGIALALIGKMKGYQVIIVMPDTMSVERRNIIKAYGAELILTDGKKGMSGAIAEATAMAEAPKYFMPQQFNNGYNSKIHYETTGVEIVNDFKTLDAFVATIGTGGTVTGVGKRLKEHYQAIEVVGVEPAESPVLSGGSAGPHKIQGIGAGFVPSVLELKILDEVIKVSSDDALQMTKRLLDEEGLFVGISSGAAVVAALRVAERLGTGKSVLTISPDSGDKYISSNVF</sequence>
<dbReference type="PANTHER" id="PTHR10314">
    <property type="entry name" value="CYSTATHIONINE BETA-SYNTHASE"/>
    <property type="match status" value="1"/>
</dbReference>
<dbReference type="Pfam" id="PF00291">
    <property type="entry name" value="PALP"/>
    <property type="match status" value="1"/>
</dbReference>
<dbReference type="RefSeq" id="WP_213238490.1">
    <property type="nucleotide sequence ID" value="NZ_JAHBCL010000049.1"/>
</dbReference>
<evidence type="ECO:0000256" key="3">
    <source>
        <dbReference type="ARBA" id="ARBA00022898"/>
    </source>
</evidence>
<dbReference type="EMBL" id="JAHBCL010000049">
    <property type="protein sequence ID" value="MBS7528634.1"/>
    <property type="molecule type" value="Genomic_DNA"/>
</dbReference>
<keyword evidence="5" id="KW-0808">Transferase</keyword>
<proteinExistence type="predicted"/>
<evidence type="ECO:0000259" key="4">
    <source>
        <dbReference type="Pfam" id="PF00291"/>
    </source>
</evidence>
<evidence type="ECO:0000313" key="5">
    <source>
        <dbReference type="EMBL" id="MBS7528634.1"/>
    </source>
</evidence>
<dbReference type="Gene3D" id="3.40.50.1100">
    <property type="match status" value="2"/>
</dbReference>
<comment type="pathway">
    <text evidence="2">Amino-acid biosynthesis; L-cysteine biosynthesis; L-cysteine from L-serine: step 2/2.</text>
</comment>
<organism evidence="5 6">
    <name type="scientific">Fusibacter paucivorans</name>
    <dbReference type="NCBI Taxonomy" id="76009"/>
    <lineage>
        <taxon>Bacteria</taxon>
        <taxon>Bacillati</taxon>
        <taxon>Bacillota</taxon>
        <taxon>Clostridia</taxon>
        <taxon>Eubacteriales</taxon>
        <taxon>Eubacteriales Family XII. Incertae Sedis</taxon>
        <taxon>Fusibacter</taxon>
    </lineage>
</organism>